<proteinExistence type="predicted"/>
<gene>
    <name evidence="1" type="ORF">BCV72DRAFT_339249</name>
</gene>
<dbReference type="Proteomes" id="UP000242414">
    <property type="component" value="Unassembled WGS sequence"/>
</dbReference>
<dbReference type="OrthoDB" id="2250876at2759"/>
<protein>
    <submittedName>
        <fullName evidence="1">Uncharacterized protein</fullName>
    </submittedName>
</protein>
<sequence length="208" mass="22955">MRFFATKVLSGAILVDPISSTAILINTAEVYDRSSLVGTHHERCINKKGIPALSTNLPINCRRHVQIFLDEANYTDATKIALSEMPPTLATLPQTIFTYNTFDNGAPNCDGRLASRMFAHVASEVIKKKAEAILGRYTITSLLSQCRPDGRIIKTINDINALFPDGSTSIEILNNHDLSKSLKVLTQILQPYLSMANRTIASEIESMF</sequence>
<dbReference type="VEuPathDB" id="FungiDB:BCV72DRAFT_339249"/>
<name>A0A1X0QPJ5_RHIZD</name>
<dbReference type="AlphaFoldDB" id="A0A1X0QPJ5"/>
<accession>A0A1X0QPJ5</accession>
<organism evidence="1">
    <name type="scientific">Rhizopus microsporus var. microsporus</name>
    <dbReference type="NCBI Taxonomy" id="86635"/>
    <lineage>
        <taxon>Eukaryota</taxon>
        <taxon>Fungi</taxon>
        <taxon>Fungi incertae sedis</taxon>
        <taxon>Mucoromycota</taxon>
        <taxon>Mucoromycotina</taxon>
        <taxon>Mucoromycetes</taxon>
        <taxon>Mucorales</taxon>
        <taxon>Mucorineae</taxon>
        <taxon>Rhizopodaceae</taxon>
        <taxon>Rhizopus</taxon>
    </lineage>
</organism>
<reference evidence="1" key="1">
    <citation type="journal article" date="2016" name="Proc. Natl. Acad. Sci. U.S.A.">
        <title>Lipid metabolic changes in an early divergent fungus govern the establishment of a mutualistic symbiosis with endobacteria.</title>
        <authorList>
            <person name="Lastovetsky O.A."/>
            <person name="Gaspar M.L."/>
            <person name="Mondo S.J."/>
            <person name="LaButti K.M."/>
            <person name="Sandor L."/>
            <person name="Grigoriev I.V."/>
            <person name="Henry S.A."/>
            <person name="Pawlowska T.E."/>
        </authorList>
    </citation>
    <scope>NUCLEOTIDE SEQUENCE [LARGE SCALE GENOMIC DNA]</scope>
    <source>
        <strain evidence="1">ATCC 52814</strain>
    </source>
</reference>
<dbReference type="EMBL" id="KV922108">
    <property type="protein sequence ID" value="ORE01674.1"/>
    <property type="molecule type" value="Genomic_DNA"/>
</dbReference>
<evidence type="ECO:0000313" key="1">
    <source>
        <dbReference type="EMBL" id="ORE01674.1"/>
    </source>
</evidence>